<dbReference type="STRING" id="940295.EYM_04440"/>
<protein>
    <recommendedName>
        <fullName evidence="5">Small ribosomal subunit protein eS27</fullName>
    </recommendedName>
</protein>
<keyword evidence="5 6" id="KW-0863">Zinc-finger</keyword>
<sequence>MPRKRKLYKILVPEPRSRFIKVKCPTCGNEQIVFSHATYPVRCIMCGTQLLRPSGGKAELEEGVEVIRVLE</sequence>
<feature type="binding site" evidence="5">
    <location>
        <position position="27"/>
    </location>
    <ligand>
        <name>Zn(2+)</name>
        <dbReference type="ChEBI" id="CHEBI:29105"/>
    </ligand>
</feature>
<dbReference type="Pfam" id="PF01667">
    <property type="entry name" value="Ribosomal_S27e"/>
    <property type="match status" value="1"/>
</dbReference>
<feature type="binding site" evidence="5">
    <location>
        <position position="46"/>
    </location>
    <ligand>
        <name>Zn(2+)</name>
        <dbReference type="ChEBI" id="CHEBI:29105"/>
    </ligand>
</feature>
<proteinExistence type="inferred from homology"/>
<dbReference type="InterPro" id="IPR023407">
    <property type="entry name" value="Ribosomal_eS27_Zn-bd_dom_sf"/>
</dbReference>
<dbReference type="GO" id="GO:0008270">
    <property type="term" value="F:zinc ion binding"/>
    <property type="evidence" value="ECO:0007669"/>
    <property type="project" value="UniProtKB-UniRule"/>
</dbReference>
<feature type="zinc finger region" description="C4-type" evidence="5">
    <location>
        <begin position="24"/>
        <end position="46"/>
    </location>
</feature>
<name>A0A0U2M9N8_9CREN</name>
<dbReference type="KEGG" id="iis:EYM_04440"/>
<evidence type="ECO:0000256" key="1">
    <source>
        <dbReference type="ARBA" id="ARBA00010919"/>
    </source>
</evidence>
<dbReference type="AlphaFoldDB" id="A0A0U2M9N8"/>
<dbReference type="EMBL" id="CP006867">
    <property type="protein sequence ID" value="ALU11757.1"/>
    <property type="molecule type" value="Genomic_DNA"/>
</dbReference>
<accession>A0A0U2M9N8</accession>
<evidence type="ECO:0000256" key="5">
    <source>
        <dbReference type="HAMAP-Rule" id="MF_00371"/>
    </source>
</evidence>
<evidence type="ECO:0000256" key="3">
    <source>
        <dbReference type="ARBA" id="ARBA00022980"/>
    </source>
</evidence>
<dbReference type="PANTHER" id="PTHR11594">
    <property type="entry name" value="40S RIBOSOMAL PROTEIN S27"/>
    <property type="match status" value="1"/>
</dbReference>
<comment type="cofactor">
    <cofactor evidence="5 6">
        <name>Zn(2+)</name>
        <dbReference type="ChEBI" id="CHEBI:29105"/>
    </cofactor>
    <text evidence="5 6">Binds 1 zinc ion per subunit.</text>
</comment>
<dbReference type="GO" id="GO:0005840">
    <property type="term" value="C:ribosome"/>
    <property type="evidence" value="ECO:0007669"/>
    <property type="project" value="UniProtKB-KW"/>
</dbReference>
<dbReference type="HAMAP" id="MF_00371">
    <property type="entry name" value="Ribosomal_eS27"/>
    <property type="match status" value="1"/>
</dbReference>
<evidence type="ECO:0000313" key="7">
    <source>
        <dbReference type="EMBL" id="ALU11757.1"/>
    </source>
</evidence>
<dbReference type="RefSeq" id="WP_075049833.1">
    <property type="nucleotide sequence ID" value="NZ_CP006867.1"/>
</dbReference>
<evidence type="ECO:0000256" key="2">
    <source>
        <dbReference type="ARBA" id="ARBA00022833"/>
    </source>
</evidence>
<dbReference type="PROSITE" id="PS01168">
    <property type="entry name" value="RIBOSOMAL_S27E"/>
    <property type="match status" value="1"/>
</dbReference>
<dbReference type="GO" id="GO:0003735">
    <property type="term" value="F:structural constituent of ribosome"/>
    <property type="evidence" value="ECO:0007669"/>
    <property type="project" value="InterPro"/>
</dbReference>
<keyword evidence="8" id="KW-1185">Reference proteome</keyword>
<evidence type="ECO:0000256" key="4">
    <source>
        <dbReference type="ARBA" id="ARBA00023274"/>
    </source>
</evidence>
<dbReference type="Gene3D" id="2.20.25.100">
    <property type="entry name" value="Zn-binding ribosomal proteins"/>
    <property type="match status" value="1"/>
</dbReference>
<feature type="binding site" evidence="5">
    <location>
        <position position="43"/>
    </location>
    <ligand>
        <name>Zn(2+)</name>
        <dbReference type="ChEBI" id="CHEBI:29105"/>
    </ligand>
</feature>
<comment type="similarity">
    <text evidence="1 5 6">Belongs to the eukaryotic ribosomal protein eS27 family.</text>
</comment>
<feature type="binding site" evidence="5">
    <location>
        <position position="24"/>
    </location>
    <ligand>
        <name>Zn(2+)</name>
        <dbReference type="ChEBI" id="CHEBI:29105"/>
    </ligand>
</feature>
<organism evidence="7 8">
    <name type="scientific">Ignicoccus islandicus DSM 13165</name>
    <dbReference type="NCBI Taxonomy" id="940295"/>
    <lineage>
        <taxon>Archaea</taxon>
        <taxon>Thermoproteota</taxon>
        <taxon>Thermoprotei</taxon>
        <taxon>Desulfurococcales</taxon>
        <taxon>Desulfurococcaceae</taxon>
        <taxon>Ignicoccus</taxon>
    </lineage>
</organism>
<dbReference type="GO" id="GO:0006412">
    <property type="term" value="P:translation"/>
    <property type="evidence" value="ECO:0007669"/>
    <property type="project" value="UniProtKB-UniRule"/>
</dbReference>
<keyword evidence="2 5" id="KW-0862">Zinc</keyword>
<dbReference type="OrthoDB" id="5718at2157"/>
<comment type="subunit">
    <text evidence="5">Part of the 30S ribosomal subunit.</text>
</comment>
<dbReference type="NCBIfam" id="NF001629">
    <property type="entry name" value="PRK00415.1"/>
    <property type="match status" value="1"/>
</dbReference>
<keyword evidence="4 5" id="KW-0687">Ribonucleoprotein</keyword>
<evidence type="ECO:0000313" key="8">
    <source>
        <dbReference type="Proteomes" id="UP000060778"/>
    </source>
</evidence>
<dbReference type="SUPFAM" id="SSF57829">
    <property type="entry name" value="Zn-binding ribosomal proteins"/>
    <property type="match status" value="1"/>
</dbReference>
<reference evidence="7 8" key="1">
    <citation type="submission" date="2013-11" db="EMBL/GenBank/DDBJ databases">
        <title>Comparative genomics of Ignicoccus.</title>
        <authorList>
            <person name="Podar M."/>
        </authorList>
    </citation>
    <scope>NUCLEOTIDE SEQUENCE [LARGE SCALE GENOMIC DNA]</scope>
    <source>
        <strain evidence="7 8">DSM 13165</strain>
    </source>
</reference>
<dbReference type="PATRIC" id="fig|940295.4.peg.850"/>
<evidence type="ECO:0000256" key="6">
    <source>
        <dbReference type="RuleBase" id="RU000671"/>
    </source>
</evidence>
<dbReference type="InterPro" id="IPR000592">
    <property type="entry name" value="Ribosomal_eS27"/>
</dbReference>
<dbReference type="GO" id="GO:1990904">
    <property type="term" value="C:ribonucleoprotein complex"/>
    <property type="evidence" value="ECO:0007669"/>
    <property type="project" value="UniProtKB-KW"/>
</dbReference>
<dbReference type="Proteomes" id="UP000060778">
    <property type="component" value="Chromosome"/>
</dbReference>
<dbReference type="GeneID" id="30680279"/>
<dbReference type="InterPro" id="IPR011332">
    <property type="entry name" value="Ribosomal_zn-bd"/>
</dbReference>
<keyword evidence="5 6" id="KW-0479">Metal-binding</keyword>
<gene>
    <name evidence="5" type="primary">rps27e</name>
    <name evidence="7" type="ORF">EYM_04440</name>
</gene>
<keyword evidence="3 5" id="KW-0689">Ribosomal protein</keyword>